<dbReference type="OrthoDB" id="3565018at2759"/>
<dbReference type="PANTHER" id="PTHR35186">
    <property type="entry name" value="ANK_REP_REGION DOMAIN-CONTAINING PROTEIN"/>
    <property type="match status" value="1"/>
</dbReference>
<feature type="non-terminal residue" evidence="2">
    <location>
        <position position="577"/>
    </location>
</feature>
<evidence type="ECO:0000313" key="3">
    <source>
        <dbReference type="Proteomes" id="UP000007115"/>
    </source>
</evidence>
<dbReference type="Pfam" id="PF24476">
    <property type="entry name" value="DUF7580"/>
    <property type="match status" value="1"/>
</dbReference>
<comment type="caution">
    <text evidence="2">The sequence shown here is derived from an EMBL/GenBank/DDBJ whole genome shotgun (WGS) entry which is preliminary data.</text>
</comment>
<reference evidence="2 3" key="1">
    <citation type="journal article" date="2011" name="Genome Biol.">
        <title>Comparative genome sequence analysis underscores mycoparasitism as the ancestral life style of Trichoderma.</title>
        <authorList>
            <person name="Kubicek C.P."/>
            <person name="Herrera-Estrella A."/>
            <person name="Seidl-Seiboth V."/>
            <person name="Martinez D.A."/>
            <person name="Druzhinina I.S."/>
            <person name="Thon M."/>
            <person name="Zeilinger S."/>
            <person name="Casas-Flores S."/>
            <person name="Horwitz B.A."/>
            <person name="Mukherjee P.K."/>
            <person name="Mukherjee M."/>
            <person name="Kredics L."/>
            <person name="Alcaraz L.D."/>
            <person name="Aerts A."/>
            <person name="Antal Z."/>
            <person name="Atanasova L."/>
            <person name="Cervantes-Badillo M.G."/>
            <person name="Challacombe J."/>
            <person name="Chertkov O."/>
            <person name="McCluskey K."/>
            <person name="Coulpier F."/>
            <person name="Deshpande N."/>
            <person name="von Doehren H."/>
            <person name="Ebbole D.J."/>
            <person name="Esquivel-Naranjo E.U."/>
            <person name="Fekete E."/>
            <person name="Flipphi M."/>
            <person name="Glaser F."/>
            <person name="Gomez-Rodriguez E.Y."/>
            <person name="Gruber S."/>
            <person name="Han C."/>
            <person name="Henrissat B."/>
            <person name="Hermosa R."/>
            <person name="Hernandez-Onate M."/>
            <person name="Karaffa L."/>
            <person name="Kosti I."/>
            <person name="Le Crom S."/>
            <person name="Lindquist E."/>
            <person name="Lucas S."/>
            <person name="Luebeck M."/>
            <person name="Luebeck P.S."/>
            <person name="Margeot A."/>
            <person name="Metz B."/>
            <person name="Misra M."/>
            <person name="Nevalainen H."/>
            <person name="Omann M."/>
            <person name="Packer N."/>
            <person name="Perrone G."/>
            <person name="Uresti-Rivera E.E."/>
            <person name="Salamov A."/>
            <person name="Schmoll M."/>
            <person name="Seiboth B."/>
            <person name="Shapiro H."/>
            <person name="Sukno S."/>
            <person name="Tamayo-Ramos J.A."/>
            <person name="Tisch D."/>
            <person name="Wiest A."/>
            <person name="Wilkinson H.H."/>
            <person name="Zhang M."/>
            <person name="Coutinho P.M."/>
            <person name="Kenerley C.M."/>
            <person name="Monte E."/>
            <person name="Baker S.E."/>
            <person name="Grigoriev I.V."/>
        </authorList>
    </citation>
    <scope>NUCLEOTIDE SEQUENCE [LARGE SCALE GENOMIC DNA]</scope>
    <source>
        <strain evidence="3">Gv29-8 / FGSC 10586</strain>
    </source>
</reference>
<name>G9MZQ0_HYPVG</name>
<gene>
    <name evidence="2" type="ORF">TRIVIDRAFT_12680</name>
</gene>
<evidence type="ECO:0000259" key="1">
    <source>
        <dbReference type="Pfam" id="PF24476"/>
    </source>
</evidence>
<organism evidence="2 3">
    <name type="scientific">Hypocrea virens (strain Gv29-8 / FGSC 10586)</name>
    <name type="common">Gliocladium virens</name>
    <name type="synonym">Trichoderma virens</name>
    <dbReference type="NCBI Taxonomy" id="413071"/>
    <lineage>
        <taxon>Eukaryota</taxon>
        <taxon>Fungi</taxon>
        <taxon>Dikarya</taxon>
        <taxon>Ascomycota</taxon>
        <taxon>Pezizomycotina</taxon>
        <taxon>Sordariomycetes</taxon>
        <taxon>Hypocreomycetidae</taxon>
        <taxon>Hypocreales</taxon>
        <taxon>Hypocreaceae</taxon>
        <taxon>Trichoderma</taxon>
    </lineage>
</organism>
<evidence type="ECO:0000313" key="2">
    <source>
        <dbReference type="EMBL" id="EHK20106.1"/>
    </source>
</evidence>
<sequence>MSTFEAFGIVLRAIPILISGAELWREGYDKGRLAFRKRQYVDKLANALLLQRQTVSETVHLIITRSGYSYDEALLNEDPLAYFQNENIQTQVEDFLGDENYKALIGRIRDMQTTLEEVAKHLDGLIPSHKDNPHDLVGIIEANQTAKKHKPDFLPRLKVALKSSEIKQSISELDTATSTLHTFSQTMLMNRHGPISSLPSSNNTKLANAFRRIQKSSKNLYTALCRCCTGSCHHEHDVHVLLEDRIDVATKLLRSKKQWSEEDKAILAFQLIFAAKLLTPIQTRCHELSVRCMQQDESDDCPPALESKPSRVKVCEPEPIKLKDPHSLQSNFVPIDNFCAAIVTAHDKAQHVAFILHTSNRMGVVTAKEKTIMLKHSCQTITLKDVLSGTSKAYGARLPLQSSMLLASKLASSLLQFSQTRWFGQAWSKDSIFFLLHPVSEGVAPLADFNRPFVYAKIEGGEVNGAKTAEPKSILLELGILLLEIWHHTALENRFAQRINQTSGDYFSRLSFAAEWLDDDYNPLLPMYENAVRYCIYGAATKRWTDWNTNELWSEICKEIIKPLSENCGQWRRSTVT</sequence>
<proteinExistence type="predicted"/>
<dbReference type="GeneID" id="25787375"/>
<protein>
    <recommendedName>
        <fullName evidence="1">DUF7580 domain-containing protein</fullName>
    </recommendedName>
</protein>
<dbReference type="AlphaFoldDB" id="G9MZQ0"/>
<keyword evidence="3" id="KW-1185">Reference proteome</keyword>
<dbReference type="OMA" id="QFSQTRW"/>
<dbReference type="STRING" id="413071.G9MZQ0"/>
<accession>G9MZQ0</accession>
<dbReference type="PANTHER" id="PTHR35186:SF4">
    <property type="entry name" value="PRION-INHIBITION AND PROPAGATION HELO DOMAIN-CONTAINING PROTEIN"/>
    <property type="match status" value="1"/>
</dbReference>
<dbReference type="RefSeq" id="XP_013954157.1">
    <property type="nucleotide sequence ID" value="XM_014098682.1"/>
</dbReference>
<dbReference type="InterPro" id="IPR056002">
    <property type="entry name" value="DUF7580"/>
</dbReference>
<dbReference type="VEuPathDB" id="FungiDB:TRIVIDRAFT_12680"/>
<dbReference type="InParanoid" id="G9MZQ0"/>
<dbReference type="eggNOG" id="ENOG502S0SK">
    <property type="taxonomic scope" value="Eukaryota"/>
</dbReference>
<feature type="domain" description="DUF7580" evidence="1">
    <location>
        <begin position="211"/>
        <end position="569"/>
    </location>
</feature>
<dbReference type="HOGENOM" id="CLU_026305_2_0_1"/>
<dbReference type="EMBL" id="ABDF02000081">
    <property type="protein sequence ID" value="EHK20106.1"/>
    <property type="molecule type" value="Genomic_DNA"/>
</dbReference>
<dbReference type="Proteomes" id="UP000007115">
    <property type="component" value="Unassembled WGS sequence"/>
</dbReference>